<protein>
    <recommendedName>
        <fullName evidence="2">Amidohydrolase-related domain-containing protein</fullName>
    </recommendedName>
</protein>
<dbReference type="GO" id="GO:0005737">
    <property type="term" value="C:cytoplasm"/>
    <property type="evidence" value="ECO:0007669"/>
    <property type="project" value="TreeGrafter"/>
</dbReference>
<evidence type="ECO:0000313" key="3">
    <source>
        <dbReference type="EMBL" id="HEM66804.1"/>
    </source>
</evidence>
<dbReference type="PANTHER" id="PTHR21240:SF28">
    <property type="entry name" value="ISO-OROTATE DECARBOXYLASE (EUROFUNG)"/>
    <property type="match status" value="1"/>
</dbReference>
<evidence type="ECO:0000259" key="2">
    <source>
        <dbReference type="Pfam" id="PF04909"/>
    </source>
</evidence>
<dbReference type="InterPro" id="IPR006680">
    <property type="entry name" value="Amidohydro-rel"/>
</dbReference>
<evidence type="ECO:0000256" key="1">
    <source>
        <dbReference type="ARBA" id="ARBA00023239"/>
    </source>
</evidence>
<dbReference type="InterPro" id="IPR032465">
    <property type="entry name" value="ACMSD"/>
</dbReference>
<dbReference type="GO" id="GO:0016787">
    <property type="term" value="F:hydrolase activity"/>
    <property type="evidence" value="ECO:0007669"/>
    <property type="project" value="InterPro"/>
</dbReference>
<feature type="domain" description="Amidohydrolase-related" evidence="2">
    <location>
        <begin position="75"/>
        <end position="241"/>
    </location>
</feature>
<organism evidence="3">
    <name type="scientific">Ignisphaera aggregans</name>
    <dbReference type="NCBI Taxonomy" id="334771"/>
    <lineage>
        <taxon>Archaea</taxon>
        <taxon>Thermoproteota</taxon>
        <taxon>Thermoprotei</taxon>
        <taxon>Desulfurococcales</taxon>
        <taxon>Desulfurococcaceae</taxon>
        <taxon>Ignisphaera</taxon>
    </lineage>
</organism>
<dbReference type="AlphaFoldDB" id="A0A7J2U1Z0"/>
<proteinExistence type="predicted"/>
<reference evidence="3" key="1">
    <citation type="journal article" date="2020" name="mSystems">
        <title>Genome- and Community-Level Interaction Insights into Carbon Utilization and Element Cycling Functions of Hydrothermarchaeota in Hydrothermal Sediment.</title>
        <authorList>
            <person name="Zhou Z."/>
            <person name="Liu Y."/>
            <person name="Xu W."/>
            <person name="Pan J."/>
            <person name="Luo Z.H."/>
            <person name="Li M."/>
        </authorList>
    </citation>
    <scope>NUCLEOTIDE SEQUENCE [LARGE SCALE GENOMIC DNA]</scope>
    <source>
        <strain evidence="3">SpSt-125</strain>
    </source>
</reference>
<dbReference type="SUPFAM" id="SSF51556">
    <property type="entry name" value="Metallo-dependent hydrolases"/>
    <property type="match status" value="1"/>
</dbReference>
<name>A0A7J2U1Z0_9CREN</name>
<dbReference type="Pfam" id="PF04909">
    <property type="entry name" value="Amidohydro_2"/>
    <property type="match status" value="1"/>
</dbReference>
<dbReference type="InterPro" id="IPR032466">
    <property type="entry name" value="Metal_Hydrolase"/>
</dbReference>
<dbReference type="GO" id="GO:0016831">
    <property type="term" value="F:carboxy-lyase activity"/>
    <property type="evidence" value="ECO:0007669"/>
    <property type="project" value="InterPro"/>
</dbReference>
<accession>A0A7J2U1Z0</accession>
<sequence>MVFRLEFKVNDVHVHSSGRERAEDVENVLDSSGIEKIVLISYHPYLLRDVWTPISVEEFKESIKHLACLQKALRGRVYGFVFVDPRMVGDVKELVKLVEWALIDQELVGVKMIPAGWYPYEEKLYTLYEKLEELNTPVLFHCGISWGFPDSSRFCRPVYFEALMKFKKLKFILAHLCWPWIDEALAVGGRFLYPAKYGYLSYKPQILFDISSGAPWLWKIDALRKAIAYLGAEMLIFGSDCSSADNVECFEEAIRRDYTILKQILARPDNELKTIFKENFDHFIEKK</sequence>
<comment type="caution">
    <text evidence="3">The sequence shown here is derived from an EMBL/GenBank/DDBJ whole genome shotgun (WGS) entry which is preliminary data.</text>
</comment>
<dbReference type="PANTHER" id="PTHR21240">
    <property type="entry name" value="2-AMINO-3-CARBOXYLMUCONATE-6-SEMIALDEHYDE DECARBOXYLASE"/>
    <property type="match status" value="1"/>
</dbReference>
<dbReference type="Gene3D" id="3.20.20.140">
    <property type="entry name" value="Metal-dependent hydrolases"/>
    <property type="match status" value="1"/>
</dbReference>
<dbReference type="EMBL" id="DSEU01000030">
    <property type="protein sequence ID" value="HEM66804.1"/>
    <property type="molecule type" value="Genomic_DNA"/>
</dbReference>
<keyword evidence="1" id="KW-0456">Lyase</keyword>
<dbReference type="GO" id="GO:0019748">
    <property type="term" value="P:secondary metabolic process"/>
    <property type="evidence" value="ECO:0007669"/>
    <property type="project" value="TreeGrafter"/>
</dbReference>
<gene>
    <name evidence="3" type="ORF">ENO26_04445</name>
</gene>